<sequence length="531" mass="57795">MALPLLFLLNLSFLLLLSLFFLSSIHFFPTNGCHDFLSASRCPINNKQAPCVPQGYIDYLYFFCSLSKLLHPYLVYLLLFLWLLVLFYILGTTASLYFCSSLEGLSKLLRLSPTIAGVTLLSLGNGASDVFASIVSFSGSGAEEVGLSSVIGGAFFVSSVVVGVISITMNSRNHHSVFIEKPGFFRNISFLIIASLSLVLIIFIGQINVWTSLCFASVYVVYVFVVSTAHCCKPSKSQDQNLIEPFINNTDEEQQQEEEEEEAGAHSSSSSSFSSSSCDNHKMNKILYILEMPLYLPRRLTIPDVSEERWSKPMAIATVFFSPLLIAALYDSEERLTLLTVGALVGIVLGITVVETTESSRPPNKYLLLWLCGEFLMSVIWTYMTSRELVSLLVSVGYILGINPSMLGVTVLAWGNSAGDLMANVSLALNGGEDGVQVAISGCYAGPVFNVLVGLGVSFLFSCIAVYPASFEVPKSSSLLETLGFLVGGLLWALVILPRRGMKLDRVLGVGLLAIYLCFLCVKVSVTIGLV</sequence>
<reference evidence="2" key="1">
    <citation type="journal article" date="2022" name="Nat. Commun.">
        <title>Chromosome evolution and the genetic basis of agronomically important traits in greater yam.</title>
        <authorList>
            <person name="Bredeson J.V."/>
            <person name="Lyons J.B."/>
            <person name="Oniyinde I.O."/>
            <person name="Okereke N.R."/>
            <person name="Kolade O."/>
            <person name="Nnabue I."/>
            <person name="Nwadili C.O."/>
            <person name="Hribova E."/>
            <person name="Parker M."/>
            <person name="Nwogha J."/>
            <person name="Shu S."/>
            <person name="Carlson J."/>
            <person name="Kariba R."/>
            <person name="Muthemba S."/>
            <person name="Knop K."/>
            <person name="Barton G.J."/>
            <person name="Sherwood A.V."/>
            <person name="Lopez-Montes A."/>
            <person name="Asiedu R."/>
            <person name="Jamnadass R."/>
            <person name="Muchugi A."/>
            <person name="Goodstein D."/>
            <person name="Egesi C.N."/>
            <person name="Featherston J."/>
            <person name="Asfaw A."/>
            <person name="Simpson G.G."/>
            <person name="Dolezel J."/>
            <person name="Hendre P.S."/>
            <person name="Van Deynze A."/>
            <person name="Kumar P.L."/>
            <person name="Obidiegwu J.E."/>
            <person name="Bhattacharjee R."/>
            <person name="Rokhsar D.S."/>
        </authorList>
    </citation>
    <scope>NUCLEOTIDE SEQUENCE [LARGE SCALE GENOMIC DNA]</scope>
    <source>
        <strain evidence="2">cv. TDa95/00328</strain>
    </source>
</reference>
<evidence type="ECO:0000313" key="2">
    <source>
        <dbReference type="Proteomes" id="UP000827976"/>
    </source>
</evidence>
<gene>
    <name evidence="1" type="ORF">IHE45_15G071900</name>
</gene>
<protein>
    <submittedName>
        <fullName evidence="1">K+-dependent Na+:Ca2+ antiporter domain-containing protein</fullName>
    </submittedName>
</protein>
<evidence type="ECO:0000313" key="1">
    <source>
        <dbReference type="EMBL" id="KAH7661550.1"/>
    </source>
</evidence>
<dbReference type="Proteomes" id="UP000827976">
    <property type="component" value="Chromosome 15"/>
</dbReference>
<organism evidence="1 2">
    <name type="scientific">Dioscorea alata</name>
    <name type="common">Purple yam</name>
    <dbReference type="NCBI Taxonomy" id="55571"/>
    <lineage>
        <taxon>Eukaryota</taxon>
        <taxon>Viridiplantae</taxon>
        <taxon>Streptophyta</taxon>
        <taxon>Embryophyta</taxon>
        <taxon>Tracheophyta</taxon>
        <taxon>Spermatophyta</taxon>
        <taxon>Magnoliopsida</taxon>
        <taxon>Liliopsida</taxon>
        <taxon>Dioscoreales</taxon>
        <taxon>Dioscoreaceae</taxon>
        <taxon>Dioscorea</taxon>
    </lineage>
</organism>
<keyword evidence="2" id="KW-1185">Reference proteome</keyword>
<comment type="caution">
    <text evidence="1">The sequence shown here is derived from an EMBL/GenBank/DDBJ whole genome shotgun (WGS) entry which is preliminary data.</text>
</comment>
<accession>A0ACB7ULZ9</accession>
<dbReference type="EMBL" id="CM037025">
    <property type="protein sequence ID" value="KAH7661550.1"/>
    <property type="molecule type" value="Genomic_DNA"/>
</dbReference>
<proteinExistence type="predicted"/>
<name>A0ACB7ULZ9_DIOAL</name>